<protein>
    <recommendedName>
        <fullName evidence="4">Hyaluronidase</fullName>
        <ecNumber evidence="4">3.2.1.35</ecNumber>
    </recommendedName>
</protein>
<dbReference type="PIRSF" id="PIRSF038193">
    <property type="entry name" value="Hyaluronidase"/>
    <property type="match status" value="1"/>
</dbReference>
<keyword evidence="5" id="KW-0732">Signal</keyword>
<organism evidence="6 7">
    <name type="scientific">Tegillarca granosa</name>
    <name type="common">Malaysian cockle</name>
    <name type="synonym">Anadara granosa</name>
    <dbReference type="NCBI Taxonomy" id="220873"/>
    <lineage>
        <taxon>Eukaryota</taxon>
        <taxon>Metazoa</taxon>
        <taxon>Spiralia</taxon>
        <taxon>Lophotrochozoa</taxon>
        <taxon>Mollusca</taxon>
        <taxon>Bivalvia</taxon>
        <taxon>Autobranchia</taxon>
        <taxon>Pteriomorphia</taxon>
        <taxon>Arcoida</taxon>
        <taxon>Arcoidea</taxon>
        <taxon>Arcidae</taxon>
        <taxon>Tegillarca</taxon>
    </lineage>
</organism>
<keyword evidence="7" id="KW-1185">Reference proteome</keyword>
<feature type="chain" id="PRO_5045552675" description="Hyaluronidase" evidence="5">
    <location>
        <begin position="26"/>
        <end position="298"/>
    </location>
</feature>
<dbReference type="SUPFAM" id="SSF51445">
    <property type="entry name" value="(Trans)glycosidases"/>
    <property type="match status" value="1"/>
</dbReference>
<accession>A0ABQ9FRS8</accession>
<evidence type="ECO:0000256" key="5">
    <source>
        <dbReference type="SAM" id="SignalP"/>
    </source>
</evidence>
<dbReference type="InterPro" id="IPR013785">
    <property type="entry name" value="Aldolase_TIM"/>
</dbReference>
<comment type="catalytic activity">
    <reaction evidence="4">
        <text>Random hydrolysis of (1-&gt;4)-linkages between N-acetyl-beta-D-glucosamine and D-glucuronate residues in hyaluronate.</text>
        <dbReference type="EC" id="3.2.1.35"/>
    </reaction>
</comment>
<dbReference type="InterPro" id="IPR017853">
    <property type="entry name" value="GH"/>
</dbReference>
<comment type="caution">
    <text evidence="6">The sequence shown here is derived from an EMBL/GenBank/DDBJ whole genome shotgun (WGS) entry which is preliminary data.</text>
</comment>
<dbReference type="Proteomes" id="UP001217089">
    <property type="component" value="Unassembled WGS sequence"/>
</dbReference>
<comment type="similarity">
    <text evidence="1 3 4">Belongs to the glycosyl hydrolase 56 family.</text>
</comment>
<evidence type="ECO:0000256" key="1">
    <source>
        <dbReference type="ARBA" id="ARBA00008871"/>
    </source>
</evidence>
<evidence type="ECO:0000256" key="4">
    <source>
        <dbReference type="RuleBase" id="RU610713"/>
    </source>
</evidence>
<dbReference type="Pfam" id="PF01630">
    <property type="entry name" value="Glyco_hydro_56"/>
    <property type="match status" value="1"/>
</dbReference>
<keyword evidence="4" id="KW-0378">Hydrolase</keyword>
<evidence type="ECO:0000313" key="6">
    <source>
        <dbReference type="EMBL" id="KAJ8319969.1"/>
    </source>
</evidence>
<evidence type="ECO:0000313" key="7">
    <source>
        <dbReference type="Proteomes" id="UP001217089"/>
    </source>
</evidence>
<name>A0ABQ9FRS8_TEGGR</name>
<feature type="signal peptide" evidence="5">
    <location>
        <begin position="1"/>
        <end position="25"/>
    </location>
</feature>
<evidence type="ECO:0000256" key="3">
    <source>
        <dbReference type="PIRNR" id="PIRNR038193"/>
    </source>
</evidence>
<evidence type="ECO:0000256" key="2">
    <source>
        <dbReference type="ARBA" id="ARBA00023157"/>
    </source>
</evidence>
<dbReference type="EMBL" id="JARBDR010000141">
    <property type="protein sequence ID" value="KAJ8319969.1"/>
    <property type="molecule type" value="Genomic_DNA"/>
</dbReference>
<keyword evidence="4" id="KW-0326">Glycosidase</keyword>
<proteinExistence type="inferred from homology"/>
<keyword evidence="2" id="KW-1015">Disulfide bond</keyword>
<reference evidence="6 7" key="1">
    <citation type="submission" date="2022-12" db="EMBL/GenBank/DDBJ databases">
        <title>Chromosome-level genome of Tegillarca granosa.</title>
        <authorList>
            <person name="Kim J."/>
        </authorList>
    </citation>
    <scope>NUCLEOTIDE SEQUENCE [LARGE SCALE GENOMIC DNA]</scope>
    <source>
        <strain evidence="6">Teg-2019</strain>
        <tissue evidence="6">Adductor muscle</tissue>
    </source>
</reference>
<dbReference type="InterPro" id="IPR018155">
    <property type="entry name" value="Hyaluronidase"/>
</dbReference>
<dbReference type="Gene3D" id="3.20.20.70">
    <property type="entry name" value="Aldolase class I"/>
    <property type="match status" value="1"/>
</dbReference>
<dbReference type="PANTHER" id="PTHR11769">
    <property type="entry name" value="HYALURONIDASE"/>
    <property type="match status" value="1"/>
</dbReference>
<gene>
    <name evidence="6" type="ORF">KUTeg_001556</name>
</gene>
<dbReference type="PANTHER" id="PTHR11769:SF35">
    <property type="entry name" value="HYALURONIDASE"/>
    <property type="match status" value="1"/>
</dbReference>
<dbReference type="PRINTS" id="PR00846">
    <property type="entry name" value="GLHYDRLASE56"/>
</dbReference>
<sequence>MTPMQNYRILSFYVVLWSVLALVTSLEILQKPFVAVWNAPSAVCEERFGVVLNLSMFDIVSNTGQTLNGNDMVIFYEPKLGLYPQILANGTFVNGGLPQLADFSRHFDKSKHDIENIIKNTTFSGLVVIDWESWRPIFKRNLYNKEQKRYVELSIKYVKQSHPQWNHQKVQEVAEYKFEMAARFLMEGTISLGKQIRPVGNWGFYGFPACYNHRPGESHCTNDTMEYNDRLSWLFAGSTSLYPSIYLDNDVSDDNKLQVGGILRESLRVRDIYSSYTPIYAYTRYRYRESEQFYNTVH</sequence>
<dbReference type="EC" id="3.2.1.35" evidence="4"/>